<reference evidence="12 13" key="1">
    <citation type="submission" date="2016-10" db="EMBL/GenBank/DDBJ databases">
        <authorList>
            <person name="de Groot N.N."/>
        </authorList>
    </citation>
    <scope>NUCLEOTIDE SEQUENCE [LARGE SCALE GENOMIC DNA]</scope>
    <source>
        <strain evidence="12 13">743A</strain>
    </source>
</reference>
<dbReference type="EC" id="2.7.7.18" evidence="10"/>
<keyword evidence="13" id="KW-1185">Reference proteome</keyword>
<dbReference type="PANTHER" id="PTHR39321">
    <property type="entry name" value="NICOTINATE-NUCLEOTIDE ADENYLYLTRANSFERASE-RELATED"/>
    <property type="match status" value="1"/>
</dbReference>
<sequence>MKNVTRYGILGGTFNPIHFGHLMMGECALEQFQLDKILFMPTHFPPHKSHNIIAEDEHRKNMVQLAIEDNPDFSFSNIELEREGKTYTVDTMRILTETNPNIHYFFIIGADSLYHISEWKNPEDLLSMVTMLVASRNGKSIDEITKKIEQVQKQFGGHFELLKIPALDISSTEIRNRVKNNSSVRYYLPEKVRNYMNEFKLYRETC</sequence>
<dbReference type="GO" id="GO:0004515">
    <property type="term" value="F:nicotinate-nucleotide adenylyltransferase activity"/>
    <property type="evidence" value="ECO:0007669"/>
    <property type="project" value="UniProtKB-UniRule"/>
</dbReference>
<dbReference type="STRING" id="37658.SAMN05661086_02993"/>
<dbReference type="Pfam" id="PF01467">
    <property type="entry name" value="CTP_transf_like"/>
    <property type="match status" value="1"/>
</dbReference>
<dbReference type="PANTHER" id="PTHR39321:SF3">
    <property type="entry name" value="PHOSPHOPANTETHEINE ADENYLYLTRANSFERASE"/>
    <property type="match status" value="1"/>
</dbReference>
<comment type="function">
    <text evidence="1 10">Catalyzes the reversible adenylation of nicotinate mononucleotide (NaMN) to nicotinic acid adenine dinucleotide (NaAD).</text>
</comment>
<evidence type="ECO:0000256" key="4">
    <source>
        <dbReference type="ARBA" id="ARBA00022679"/>
    </source>
</evidence>
<comment type="similarity">
    <text evidence="10">Belongs to the NadD family.</text>
</comment>
<dbReference type="Gene3D" id="3.40.50.620">
    <property type="entry name" value="HUPs"/>
    <property type="match status" value="1"/>
</dbReference>
<protein>
    <recommendedName>
        <fullName evidence="10">Probable nicotinate-nucleotide adenylyltransferase</fullName>
        <ecNumber evidence="10">2.7.7.18</ecNumber>
    </recommendedName>
    <alternativeName>
        <fullName evidence="10">Deamido-NAD(+) diphosphorylase</fullName>
    </alternativeName>
    <alternativeName>
        <fullName evidence="10">Deamido-NAD(+) pyrophosphorylase</fullName>
    </alternativeName>
    <alternativeName>
        <fullName evidence="10">Nicotinate mononucleotide adenylyltransferase</fullName>
        <shortName evidence="10">NaMN adenylyltransferase</shortName>
    </alternativeName>
</protein>
<keyword evidence="6 10" id="KW-0547">Nucleotide-binding</keyword>
<evidence type="ECO:0000259" key="11">
    <source>
        <dbReference type="Pfam" id="PF01467"/>
    </source>
</evidence>
<gene>
    <name evidence="10" type="primary">nadD</name>
    <name evidence="12" type="ORF">SAMN05661086_02993</name>
</gene>
<organism evidence="12 13">
    <name type="scientific">Anaeromicropila populeti</name>
    <dbReference type="NCBI Taxonomy" id="37658"/>
    <lineage>
        <taxon>Bacteria</taxon>
        <taxon>Bacillati</taxon>
        <taxon>Bacillota</taxon>
        <taxon>Clostridia</taxon>
        <taxon>Lachnospirales</taxon>
        <taxon>Lachnospiraceae</taxon>
        <taxon>Anaeromicropila</taxon>
    </lineage>
</organism>
<dbReference type="GO" id="GO:0009435">
    <property type="term" value="P:NAD+ biosynthetic process"/>
    <property type="evidence" value="ECO:0007669"/>
    <property type="project" value="UniProtKB-UniRule"/>
</dbReference>
<keyword evidence="7 10" id="KW-0067">ATP-binding</keyword>
<dbReference type="RefSeq" id="WP_092562411.1">
    <property type="nucleotide sequence ID" value="NZ_FOYZ01000012.1"/>
</dbReference>
<dbReference type="AlphaFoldDB" id="A0A1I6L242"/>
<accession>A0A1I6L242</accession>
<evidence type="ECO:0000256" key="8">
    <source>
        <dbReference type="ARBA" id="ARBA00023027"/>
    </source>
</evidence>
<evidence type="ECO:0000256" key="5">
    <source>
        <dbReference type="ARBA" id="ARBA00022695"/>
    </source>
</evidence>
<evidence type="ECO:0000256" key="6">
    <source>
        <dbReference type="ARBA" id="ARBA00022741"/>
    </source>
</evidence>
<dbReference type="NCBIfam" id="TIGR00482">
    <property type="entry name" value="nicotinate (nicotinamide) nucleotide adenylyltransferase"/>
    <property type="match status" value="1"/>
</dbReference>
<dbReference type="UniPathway" id="UPA00253">
    <property type="reaction ID" value="UER00332"/>
</dbReference>
<evidence type="ECO:0000256" key="2">
    <source>
        <dbReference type="ARBA" id="ARBA00005019"/>
    </source>
</evidence>
<keyword evidence="4 10" id="KW-0808">Transferase</keyword>
<evidence type="ECO:0000313" key="13">
    <source>
        <dbReference type="Proteomes" id="UP000199659"/>
    </source>
</evidence>
<dbReference type="EMBL" id="FOYZ01000012">
    <property type="protein sequence ID" value="SFR97358.1"/>
    <property type="molecule type" value="Genomic_DNA"/>
</dbReference>
<evidence type="ECO:0000256" key="7">
    <source>
        <dbReference type="ARBA" id="ARBA00022840"/>
    </source>
</evidence>
<dbReference type="Proteomes" id="UP000199659">
    <property type="component" value="Unassembled WGS sequence"/>
</dbReference>
<evidence type="ECO:0000256" key="9">
    <source>
        <dbReference type="ARBA" id="ARBA00048721"/>
    </source>
</evidence>
<dbReference type="InterPro" id="IPR004821">
    <property type="entry name" value="Cyt_trans-like"/>
</dbReference>
<name>A0A1I6L242_9FIRM</name>
<dbReference type="HAMAP" id="MF_00244">
    <property type="entry name" value="NaMN_adenylyltr"/>
    <property type="match status" value="1"/>
</dbReference>
<evidence type="ECO:0000256" key="3">
    <source>
        <dbReference type="ARBA" id="ARBA00022642"/>
    </source>
</evidence>
<evidence type="ECO:0000256" key="10">
    <source>
        <dbReference type="HAMAP-Rule" id="MF_00244"/>
    </source>
</evidence>
<keyword evidence="8 10" id="KW-0520">NAD</keyword>
<dbReference type="GO" id="GO:0005524">
    <property type="term" value="F:ATP binding"/>
    <property type="evidence" value="ECO:0007669"/>
    <property type="project" value="UniProtKB-KW"/>
</dbReference>
<keyword evidence="5 10" id="KW-0548">Nucleotidyltransferase</keyword>
<dbReference type="InterPro" id="IPR005248">
    <property type="entry name" value="NadD/NMNAT"/>
</dbReference>
<dbReference type="NCBIfam" id="NF000840">
    <property type="entry name" value="PRK00071.1-3"/>
    <property type="match status" value="1"/>
</dbReference>
<comment type="catalytic activity">
    <reaction evidence="9 10">
        <text>nicotinate beta-D-ribonucleotide + ATP + H(+) = deamido-NAD(+) + diphosphate</text>
        <dbReference type="Rhea" id="RHEA:22860"/>
        <dbReference type="ChEBI" id="CHEBI:15378"/>
        <dbReference type="ChEBI" id="CHEBI:30616"/>
        <dbReference type="ChEBI" id="CHEBI:33019"/>
        <dbReference type="ChEBI" id="CHEBI:57502"/>
        <dbReference type="ChEBI" id="CHEBI:58437"/>
        <dbReference type="EC" id="2.7.7.18"/>
    </reaction>
</comment>
<dbReference type="SUPFAM" id="SSF52374">
    <property type="entry name" value="Nucleotidylyl transferase"/>
    <property type="match status" value="1"/>
</dbReference>
<evidence type="ECO:0000313" key="12">
    <source>
        <dbReference type="EMBL" id="SFR97358.1"/>
    </source>
</evidence>
<feature type="domain" description="Cytidyltransferase-like" evidence="11">
    <location>
        <begin position="9"/>
        <end position="177"/>
    </location>
</feature>
<evidence type="ECO:0000256" key="1">
    <source>
        <dbReference type="ARBA" id="ARBA00002324"/>
    </source>
</evidence>
<dbReference type="NCBIfam" id="TIGR00125">
    <property type="entry name" value="cyt_tran_rel"/>
    <property type="match status" value="1"/>
</dbReference>
<keyword evidence="3 10" id="KW-0662">Pyridine nucleotide biosynthesis</keyword>
<comment type="pathway">
    <text evidence="2 10">Cofactor biosynthesis; NAD(+) biosynthesis; deamido-NAD(+) from nicotinate D-ribonucleotide: step 1/1.</text>
</comment>
<dbReference type="InterPro" id="IPR014729">
    <property type="entry name" value="Rossmann-like_a/b/a_fold"/>
</dbReference>
<dbReference type="CDD" id="cd02165">
    <property type="entry name" value="NMNAT"/>
    <property type="match status" value="1"/>
</dbReference>
<proteinExistence type="inferred from homology"/>
<dbReference type="OrthoDB" id="5295945at2"/>